<proteinExistence type="predicted"/>
<keyword evidence="2" id="KW-1185">Reference proteome</keyword>
<reference evidence="1" key="1">
    <citation type="submission" date="2020-08" db="EMBL/GenBank/DDBJ databases">
        <title>Multicomponent nature underlies the extraordinary mechanical properties of spider dragline silk.</title>
        <authorList>
            <person name="Kono N."/>
            <person name="Nakamura H."/>
            <person name="Mori M."/>
            <person name="Yoshida Y."/>
            <person name="Ohtoshi R."/>
            <person name="Malay A.D."/>
            <person name="Moran D.A.P."/>
            <person name="Tomita M."/>
            <person name="Numata K."/>
            <person name="Arakawa K."/>
        </authorList>
    </citation>
    <scope>NUCLEOTIDE SEQUENCE</scope>
</reference>
<evidence type="ECO:0000313" key="1">
    <source>
        <dbReference type="EMBL" id="GFT65583.1"/>
    </source>
</evidence>
<organism evidence="1 2">
    <name type="scientific">Nephila pilipes</name>
    <name type="common">Giant wood spider</name>
    <name type="synonym">Nephila maculata</name>
    <dbReference type="NCBI Taxonomy" id="299642"/>
    <lineage>
        <taxon>Eukaryota</taxon>
        <taxon>Metazoa</taxon>
        <taxon>Ecdysozoa</taxon>
        <taxon>Arthropoda</taxon>
        <taxon>Chelicerata</taxon>
        <taxon>Arachnida</taxon>
        <taxon>Araneae</taxon>
        <taxon>Araneomorphae</taxon>
        <taxon>Entelegynae</taxon>
        <taxon>Araneoidea</taxon>
        <taxon>Nephilidae</taxon>
        <taxon>Nephila</taxon>
    </lineage>
</organism>
<name>A0A8X6U0G3_NEPPI</name>
<protein>
    <submittedName>
        <fullName evidence="1">Uncharacterized protein</fullName>
    </submittedName>
</protein>
<evidence type="ECO:0000313" key="2">
    <source>
        <dbReference type="Proteomes" id="UP000887013"/>
    </source>
</evidence>
<dbReference type="Proteomes" id="UP000887013">
    <property type="component" value="Unassembled WGS sequence"/>
</dbReference>
<dbReference type="EMBL" id="BMAW01019888">
    <property type="protein sequence ID" value="GFT65583.1"/>
    <property type="molecule type" value="Genomic_DNA"/>
</dbReference>
<accession>A0A8X6U0G3</accession>
<comment type="caution">
    <text evidence="1">The sequence shown here is derived from an EMBL/GenBank/DDBJ whole genome shotgun (WGS) entry which is preliminary data.</text>
</comment>
<dbReference type="AlphaFoldDB" id="A0A8X6U0G3"/>
<gene>
    <name evidence="1" type="ORF">NPIL_536701</name>
</gene>
<sequence>MRPLPCQGTTTQVDYVAQLKGTTTICFTTEVTQDMKFEVSLIEPYKEYTEVHGRRTVGRQLLPTMLDELQTVLPWL</sequence>